<evidence type="ECO:0000256" key="3">
    <source>
        <dbReference type="ARBA" id="ARBA00006462"/>
    </source>
</evidence>
<evidence type="ECO:0000256" key="4">
    <source>
        <dbReference type="ARBA" id="ARBA00012557"/>
    </source>
</evidence>
<dbReference type="InterPro" id="IPR003378">
    <property type="entry name" value="Fringe-like_glycosylTrfase"/>
</dbReference>
<comment type="pathway">
    <text evidence="2">Protein modification; protein glycosylation.</text>
</comment>
<feature type="domain" description="Fringe-like glycosyltransferase" evidence="13">
    <location>
        <begin position="109"/>
        <end position="265"/>
    </location>
</feature>
<evidence type="ECO:0000256" key="7">
    <source>
        <dbReference type="ARBA" id="ARBA00022692"/>
    </source>
</evidence>
<name>A0A8J4WD32_9TREM</name>
<dbReference type="OrthoDB" id="6268830at2759"/>
<evidence type="ECO:0000259" key="13">
    <source>
        <dbReference type="Pfam" id="PF02434"/>
    </source>
</evidence>
<evidence type="ECO:0000256" key="11">
    <source>
        <dbReference type="ARBA" id="ARBA00023136"/>
    </source>
</evidence>
<dbReference type="Pfam" id="PF02434">
    <property type="entry name" value="Fringe"/>
    <property type="match status" value="1"/>
</dbReference>
<accession>A0A8J4WD32</accession>
<dbReference type="GO" id="GO:0016020">
    <property type="term" value="C:membrane"/>
    <property type="evidence" value="ECO:0007669"/>
    <property type="project" value="UniProtKB-SubCell"/>
</dbReference>
<feature type="transmembrane region" description="Helical" evidence="12">
    <location>
        <begin position="12"/>
        <end position="32"/>
    </location>
</feature>
<evidence type="ECO:0000256" key="8">
    <source>
        <dbReference type="ARBA" id="ARBA00022741"/>
    </source>
</evidence>
<dbReference type="PANTHER" id="PTHR23033:SF14">
    <property type="entry name" value="GLYCOPROTEIN-N-ACETYLGALACTOSAMINE 3-BETA-GALACTOSYLTRANSFERASE 1-RELATED"/>
    <property type="match status" value="1"/>
</dbReference>
<dbReference type="GO" id="GO:0016263">
    <property type="term" value="F:glycoprotein-N-acetylgalactosamine 3-beta-galactosyltransferase activity"/>
    <property type="evidence" value="ECO:0007669"/>
    <property type="project" value="UniProtKB-EC"/>
</dbReference>
<evidence type="ECO:0000256" key="1">
    <source>
        <dbReference type="ARBA" id="ARBA00004606"/>
    </source>
</evidence>
<keyword evidence="6" id="KW-0808">Transferase</keyword>
<keyword evidence="11 12" id="KW-0472">Membrane</keyword>
<organism evidence="14 15">
    <name type="scientific">Paragonimus heterotremus</name>
    <dbReference type="NCBI Taxonomy" id="100268"/>
    <lineage>
        <taxon>Eukaryota</taxon>
        <taxon>Metazoa</taxon>
        <taxon>Spiralia</taxon>
        <taxon>Lophotrochozoa</taxon>
        <taxon>Platyhelminthes</taxon>
        <taxon>Trematoda</taxon>
        <taxon>Digenea</taxon>
        <taxon>Plagiorchiida</taxon>
        <taxon>Troglotremata</taxon>
        <taxon>Troglotrematidae</taxon>
        <taxon>Paragonimus</taxon>
    </lineage>
</organism>
<keyword evidence="15" id="KW-1185">Reference proteome</keyword>
<evidence type="ECO:0000256" key="2">
    <source>
        <dbReference type="ARBA" id="ARBA00004922"/>
    </source>
</evidence>
<dbReference type="Proteomes" id="UP000748531">
    <property type="component" value="Unassembled WGS sequence"/>
</dbReference>
<dbReference type="AlphaFoldDB" id="A0A8J4WD32"/>
<reference evidence="14" key="1">
    <citation type="submission" date="2019-05" db="EMBL/GenBank/DDBJ databases">
        <title>Annotation for the trematode Paragonimus heterotremus.</title>
        <authorList>
            <person name="Choi Y.-J."/>
        </authorList>
    </citation>
    <scope>NUCLEOTIDE SEQUENCE</scope>
    <source>
        <strain evidence="14">LC</strain>
    </source>
</reference>
<dbReference type="InterPro" id="IPR026050">
    <property type="entry name" value="C1GALT1/C1GALT1_chp1"/>
</dbReference>
<comment type="subcellular location">
    <subcellularLocation>
        <location evidence="1">Membrane</location>
        <topology evidence="1">Single-pass type II membrane protein</topology>
    </subcellularLocation>
</comment>
<dbReference type="EC" id="2.4.1.122" evidence="4"/>
<comment type="similarity">
    <text evidence="3">Belongs to the glycosyltransferase 31 family. Beta3-Gal-T subfamily.</text>
</comment>
<dbReference type="GO" id="GO:0000166">
    <property type="term" value="F:nucleotide binding"/>
    <property type="evidence" value="ECO:0007669"/>
    <property type="project" value="UniProtKB-KW"/>
</dbReference>
<keyword evidence="7 12" id="KW-0812">Transmembrane</keyword>
<sequence length="351" mass="40359">MLEPKLKRTVRVLIALLKVAIGVIIGYFILVVKNHHKRSQNILLRSPVTFIQTHYSGLLQATGNKSICMSMIIRCSPFVYYRPGLTTLEVSEPSKIRILCYINTYPANYHKKAEHTHQTWARKCTGHLYTSTQHDPVLPVAVLNLSVAETRNHLWSKMRAILRHIYQYADQYDFFLKADDDTYVVMENLLAVLRSYSPEDRFMLGHLFPSKTQGGYLSGGAGYVLSRATLKRLVEEAIDKNRYCPQFDEDKEDVKISICGQAVGVQIRTNFDEHGIDRFNWQSPEQILRVGFWNMPAWLPPKAAFDFKPVSLLSDSAVSFHYVKPSRLYLMEYVLYHLRPSGIDDVVHTTD</sequence>
<evidence type="ECO:0000256" key="12">
    <source>
        <dbReference type="SAM" id="Phobius"/>
    </source>
</evidence>
<dbReference type="PANTHER" id="PTHR23033">
    <property type="entry name" value="BETA1,3-GALACTOSYLTRANSFERASE"/>
    <property type="match status" value="1"/>
</dbReference>
<dbReference type="EMBL" id="LUCH01017292">
    <property type="protein sequence ID" value="KAF5395124.1"/>
    <property type="molecule type" value="Genomic_DNA"/>
</dbReference>
<gene>
    <name evidence="14" type="ORF">PHET_07407</name>
</gene>
<keyword evidence="8" id="KW-0547">Nucleotide-binding</keyword>
<dbReference type="Gene3D" id="3.90.550.50">
    <property type="match status" value="1"/>
</dbReference>
<protein>
    <recommendedName>
        <fullName evidence="4">N-acetylgalactosaminide beta-1,3-galactosyltransferase</fullName>
        <ecNumber evidence="4">2.4.1.122</ecNumber>
    </recommendedName>
</protein>
<keyword evidence="10 12" id="KW-1133">Transmembrane helix</keyword>
<evidence type="ECO:0000256" key="10">
    <source>
        <dbReference type="ARBA" id="ARBA00022989"/>
    </source>
</evidence>
<evidence type="ECO:0000256" key="9">
    <source>
        <dbReference type="ARBA" id="ARBA00022968"/>
    </source>
</evidence>
<proteinExistence type="inferred from homology"/>
<evidence type="ECO:0000256" key="6">
    <source>
        <dbReference type="ARBA" id="ARBA00022679"/>
    </source>
</evidence>
<evidence type="ECO:0000256" key="5">
    <source>
        <dbReference type="ARBA" id="ARBA00022676"/>
    </source>
</evidence>
<evidence type="ECO:0000313" key="14">
    <source>
        <dbReference type="EMBL" id="KAF5395124.1"/>
    </source>
</evidence>
<keyword evidence="9" id="KW-0735">Signal-anchor</keyword>
<evidence type="ECO:0000313" key="15">
    <source>
        <dbReference type="Proteomes" id="UP000748531"/>
    </source>
</evidence>
<keyword evidence="5" id="KW-0328">Glycosyltransferase</keyword>
<comment type="caution">
    <text evidence="14">The sequence shown here is derived from an EMBL/GenBank/DDBJ whole genome shotgun (WGS) entry which is preliminary data.</text>
</comment>